<evidence type="ECO:0000313" key="1">
    <source>
        <dbReference type="EMBL" id="VED48462.1"/>
    </source>
</evidence>
<reference evidence="1 2" key="1">
    <citation type="submission" date="2018-12" db="EMBL/GenBank/DDBJ databases">
        <authorList>
            <consortium name="Pathogen Informatics"/>
        </authorList>
    </citation>
    <scope>NUCLEOTIDE SEQUENCE [LARGE SCALE GENOMIC DNA]</scope>
    <source>
        <strain evidence="1 2">NCTC9997</strain>
    </source>
</reference>
<dbReference type="EMBL" id="LR134253">
    <property type="protein sequence ID" value="VED48462.1"/>
    <property type="molecule type" value="Genomic_DNA"/>
</dbReference>
<organism evidence="1 2">
    <name type="scientific">Raoultella terrigena</name>
    <name type="common">Klebsiella terrigena</name>
    <dbReference type="NCBI Taxonomy" id="577"/>
    <lineage>
        <taxon>Bacteria</taxon>
        <taxon>Pseudomonadati</taxon>
        <taxon>Pseudomonadota</taxon>
        <taxon>Gammaproteobacteria</taxon>
        <taxon>Enterobacterales</taxon>
        <taxon>Enterobacteriaceae</taxon>
        <taxon>Klebsiella/Raoultella group</taxon>
        <taxon>Raoultella</taxon>
    </lineage>
</organism>
<protein>
    <submittedName>
        <fullName evidence="1">Uncharacterized protein</fullName>
    </submittedName>
</protein>
<dbReference type="AlphaFoldDB" id="A0A7Z8ZA59"/>
<proteinExistence type="predicted"/>
<keyword evidence="2" id="KW-1185">Reference proteome</keyword>
<name>A0A7Z8ZA59_RAOTE</name>
<sequence length="86" mass="9633">MLFFFHLFHAVLLNVQIVGLIHFVLRNIEERLVNDGLLWFSILDIVSMGTLTRPPGTSPSLPPMLYKSLAANILPVIVPLAHSPRC</sequence>
<gene>
    <name evidence="1" type="ORF">NCTC9997_02111</name>
</gene>
<evidence type="ECO:0000313" key="2">
    <source>
        <dbReference type="Proteomes" id="UP000267630"/>
    </source>
</evidence>
<accession>A0A7Z8ZA59</accession>
<dbReference type="Proteomes" id="UP000267630">
    <property type="component" value="Chromosome 3"/>
</dbReference>